<evidence type="ECO:0000313" key="1">
    <source>
        <dbReference type="EMBL" id="ATU84123.1"/>
    </source>
</evidence>
<dbReference type="Proteomes" id="UP000267516">
    <property type="component" value="Segment"/>
</dbReference>
<accession>A0A2D3I6W0</accession>
<reference evidence="1" key="1">
    <citation type="journal article" date="2018" name="Aquaculture">
        <title>Complete genome sequence of a white spot syndrome virus associated with a disease incursion in Australia.</title>
        <authorList>
            <person name="Oakey J."/>
            <person name="Smith C.S."/>
        </authorList>
    </citation>
    <scope>NUCLEOTIDE SEQUENCE [LARGE SCALE GENOMIC DNA]</scope>
    <source>
        <strain evidence="1">WSSV-AU</strain>
    </source>
</reference>
<name>A0A2D3I6W0_9VIRU</name>
<organism evidence="1">
    <name type="scientific">White spot syndrome virus</name>
    <dbReference type="NCBI Taxonomy" id="342409"/>
    <lineage>
        <taxon>Viruses</taxon>
        <taxon>Viruses incertae sedis</taxon>
        <taxon>Naldaviricetes</taxon>
        <taxon>Nimaviridae</taxon>
        <taxon>Whispovirus</taxon>
    </lineage>
</organism>
<proteinExistence type="predicted"/>
<sequence length="64" mass="6828">MSSFSCMAEEWGHGVESTPNLPPLVPPITSKLASRASFPPSPSPLINVNAGAPPTFFLFLFLLL</sequence>
<dbReference type="EMBL" id="MF768985">
    <property type="protein sequence ID" value="ATU84123.1"/>
    <property type="molecule type" value="Genomic_DNA"/>
</dbReference>
<protein>
    <submittedName>
        <fullName evidence="1">ORF1293</fullName>
    </submittedName>
</protein>